<dbReference type="AlphaFoldDB" id="A0A5M8Q926"/>
<dbReference type="PANTHER" id="PTHR48090">
    <property type="entry name" value="UNDECAPRENYL-PHOSPHATE 4-DEOXY-4-FORMAMIDO-L-ARABINOSE TRANSFERASE-RELATED"/>
    <property type="match status" value="1"/>
</dbReference>
<feature type="domain" description="Glycosyltransferase 2-like" evidence="2">
    <location>
        <begin position="5"/>
        <end position="169"/>
    </location>
</feature>
<feature type="transmembrane region" description="Helical" evidence="1">
    <location>
        <begin position="264"/>
        <end position="290"/>
    </location>
</feature>
<dbReference type="RefSeq" id="WP_149099411.1">
    <property type="nucleotide sequence ID" value="NZ_BMMG01000005.1"/>
</dbReference>
<dbReference type="SUPFAM" id="SSF53448">
    <property type="entry name" value="Nucleotide-diphospho-sugar transferases"/>
    <property type="match status" value="1"/>
</dbReference>
<dbReference type="GO" id="GO:0005886">
    <property type="term" value="C:plasma membrane"/>
    <property type="evidence" value="ECO:0007669"/>
    <property type="project" value="TreeGrafter"/>
</dbReference>
<dbReference type="InterPro" id="IPR050256">
    <property type="entry name" value="Glycosyltransferase_2"/>
</dbReference>
<dbReference type="InterPro" id="IPR029044">
    <property type="entry name" value="Nucleotide-diphossugar_trans"/>
</dbReference>
<dbReference type="Proteomes" id="UP001570846">
    <property type="component" value="Unassembled WGS sequence"/>
</dbReference>
<evidence type="ECO:0000259" key="2">
    <source>
        <dbReference type="Pfam" id="PF00535"/>
    </source>
</evidence>
<dbReference type="EMBL" id="JBGOGF010000004">
    <property type="protein sequence ID" value="MFA1771479.1"/>
    <property type="molecule type" value="Genomic_DNA"/>
</dbReference>
<dbReference type="GO" id="GO:0016757">
    <property type="term" value="F:glycosyltransferase activity"/>
    <property type="evidence" value="ECO:0007669"/>
    <property type="project" value="UniProtKB-KW"/>
</dbReference>
<keyword evidence="3" id="KW-0808">Transferase</keyword>
<evidence type="ECO:0000313" key="4">
    <source>
        <dbReference type="EMBL" id="MFA1771479.1"/>
    </source>
</evidence>
<dbReference type="OrthoDB" id="9807778at2"/>
<keyword evidence="4" id="KW-0328">Glycosyltransferase</keyword>
<evidence type="ECO:0000313" key="6">
    <source>
        <dbReference type="Proteomes" id="UP001570846"/>
    </source>
</evidence>
<evidence type="ECO:0000313" key="3">
    <source>
        <dbReference type="EMBL" id="KAA6432379.1"/>
    </source>
</evidence>
<dbReference type="EC" id="2.4.-.-" evidence="4"/>
<evidence type="ECO:0000313" key="5">
    <source>
        <dbReference type="Proteomes" id="UP000323866"/>
    </source>
</evidence>
<comment type="caution">
    <text evidence="3">The sequence shown here is derived from an EMBL/GenBank/DDBJ whole genome shotgun (WGS) entry which is preliminary data.</text>
</comment>
<dbReference type="Proteomes" id="UP000323866">
    <property type="component" value="Unassembled WGS sequence"/>
</dbReference>
<keyword evidence="1" id="KW-1133">Transmembrane helix</keyword>
<evidence type="ECO:0000256" key="1">
    <source>
        <dbReference type="SAM" id="Phobius"/>
    </source>
</evidence>
<proteinExistence type="predicted"/>
<keyword evidence="6" id="KW-1185">Reference proteome</keyword>
<keyword evidence="1" id="KW-0812">Transmembrane</keyword>
<dbReference type="Pfam" id="PF00535">
    <property type="entry name" value="Glycos_transf_2"/>
    <property type="match status" value="1"/>
</dbReference>
<keyword evidence="1" id="KW-0472">Membrane</keyword>
<name>A0A5M8Q926_9BACT</name>
<feature type="transmembrane region" description="Helical" evidence="1">
    <location>
        <begin position="180"/>
        <end position="197"/>
    </location>
</feature>
<reference evidence="4 6" key="3">
    <citation type="submission" date="2024-08" db="EMBL/GenBank/DDBJ databases">
        <authorList>
            <person name="Wei W."/>
        </authorList>
    </citation>
    <scope>NUCLEOTIDE SEQUENCE [LARGE SCALE GENOMIC DNA]</scope>
    <source>
        <strain evidence="4 6">XU2</strain>
    </source>
</reference>
<feature type="transmembrane region" description="Helical" evidence="1">
    <location>
        <begin position="221"/>
        <end position="252"/>
    </location>
</feature>
<gene>
    <name evidence="4" type="ORF">ACD591_09275</name>
    <name evidence="3" type="ORF">FOE74_14840</name>
</gene>
<reference evidence="3 5" key="1">
    <citation type="submission" date="2019-07" db="EMBL/GenBank/DDBJ databases">
        <authorList>
            <person name="Qu J.-H."/>
        </authorList>
    </citation>
    <scope>NUCLEOTIDE SEQUENCE [LARGE SCALE GENOMIC DNA]</scope>
    <source>
        <strain evidence="3 5">MDT1-10-3</strain>
    </source>
</reference>
<dbReference type="CDD" id="cd04187">
    <property type="entry name" value="DPM1_like_bac"/>
    <property type="match status" value="1"/>
</dbReference>
<organism evidence="3 5">
    <name type="scientific">Rufibacter glacialis</name>
    <dbReference type="NCBI Taxonomy" id="1259555"/>
    <lineage>
        <taxon>Bacteria</taxon>
        <taxon>Pseudomonadati</taxon>
        <taxon>Bacteroidota</taxon>
        <taxon>Cytophagia</taxon>
        <taxon>Cytophagales</taxon>
        <taxon>Hymenobacteraceae</taxon>
        <taxon>Rufibacter</taxon>
    </lineage>
</organism>
<dbReference type="PANTHER" id="PTHR48090:SF8">
    <property type="entry name" value="GLYCOSYLTRANSFERASE CSBB-RELATED"/>
    <property type="match status" value="1"/>
</dbReference>
<accession>A0A5M8Q926</accession>
<dbReference type="Gene3D" id="3.90.550.10">
    <property type="entry name" value="Spore Coat Polysaccharide Biosynthesis Protein SpsA, Chain A"/>
    <property type="match status" value="1"/>
</dbReference>
<dbReference type="InterPro" id="IPR001173">
    <property type="entry name" value="Glyco_trans_2-like"/>
</dbReference>
<protein>
    <submittedName>
        <fullName evidence="3">Glycosyltransferase family 2 protein</fullName>
        <ecNumber evidence="4">2.4.-.-</ecNumber>
    </submittedName>
</protein>
<sequence length="308" mass="35337">MTKLSIVIPCYFNEQNIPATTKELISSESLFDEEVEFEYIFVDDGSGDNTLQELLKFKKLYPSKVKVLKLAGNVGSYNAVVAGMEVASGDCTVIIAADLQDPPELMVQMYNYWKQGFKLVIGNRMDREESPVQKFFSNTFHSIMKKIALKNIPDGGFDYVFFDRQIREEVVKMKERNSNIFYLMTWMGYAYINIPYVRKKREIGKSRWTLQKKIKLLIDSLLSFSFFPIRAISVIGIGLGLGAFIYGLYIMISRFMGFIDVEGWSALMVVVLFVSSFQMIAIGILGEYVWRGLDASRERPLFVVEKVY</sequence>
<reference evidence="3 5" key="2">
    <citation type="submission" date="2019-09" db="EMBL/GenBank/DDBJ databases">
        <title>A bacterium isolated from glacier soil.</title>
        <authorList>
            <person name="Liu Q."/>
        </authorList>
    </citation>
    <scope>NUCLEOTIDE SEQUENCE [LARGE SCALE GENOMIC DNA]</scope>
    <source>
        <strain evidence="3 5">MDT1-10-3</strain>
    </source>
</reference>
<dbReference type="EMBL" id="VKKZ01000022">
    <property type="protein sequence ID" value="KAA6432379.1"/>
    <property type="molecule type" value="Genomic_DNA"/>
</dbReference>